<keyword evidence="11" id="KW-0175">Coiled coil</keyword>
<dbReference type="RefSeq" id="WP_068662843.1">
    <property type="nucleotide sequence ID" value="NZ_LYPB01000049.1"/>
</dbReference>
<dbReference type="HAMAP" id="MF_00823">
    <property type="entry name" value="AcetylCoA_CT_alpha"/>
    <property type="match status" value="1"/>
</dbReference>
<dbReference type="Proteomes" id="UP000078454">
    <property type="component" value="Unassembled WGS sequence"/>
</dbReference>
<evidence type="ECO:0000259" key="12">
    <source>
        <dbReference type="PROSITE" id="PS50989"/>
    </source>
</evidence>
<dbReference type="GO" id="GO:0016743">
    <property type="term" value="F:carboxyl- or carbamoyltransferase activity"/>
    <property type="evidence" value="ECO:0007669"/>
    <property type="project" value="UniProtKB-UniRule"/>
</dbReference>
<dbReference type="STRING" id="1850517.A8708_30805"/>
<keyword evidence="14" id="KW-1185">Reference proteome</keyword>
<accession>A0A198AID6</accession>
<comment type="subunit">
    <text evidence="10">Acetyl-CoA carboxylase is a heterohexamer composed of biotin carboxyl carrier protein (AccB), biotin carboxylase (AccC) and two subunits each of ACCase subunit alpha (AccA) and ACCase subunit beta (AccD).</text>
</comment>
<dbReference type="GO" id="GO:0005524">
    <property type="term" value="F:ATP binding"/>
    <property type="evidence" value="ECO:0007669"/>
    <property type="project" value="UniProtKB-KW"/>
</dbReference>
<evidence type="ECO:0000256" key="6">
    <source>
        <dbReference type="ARBA" id="ARBA00022840"/>
    </source>
</evidence>
<dbReference type="AlphaFoldDB" id="A0A198AID6"/>
<comment type="similarity">
    <text evidence="10">Belongs to the AccA family.</text>
</comment>
<dbReference type="Pfam" id="PF03255">
    <property type="entry name" value="ACCA"/>
    <property type="match status" value="1"/>
</dbReference>
<sequence length="326" mass="36183">MPGEMPFEQPLAELKSKIAELRKFGAEKQIDFSEEIRRLEERYAQLEDELYTTMTSAEKMQLARHPQRPTTIDYIHTIFTDFIEFHGDRLYGDDLAIVGGLAKLNGVPVTVVGHQKGKDTKDNILRNFGCPHPEGFRKALRLMRQANKFKRPIVTFIDTKGAFPGNAAEERGQGEAIARNLLEMASFRVPIICIVIGEGGSGGALALGLGNKVLMLENAIYSVISPEGAASILYKDASKALHAAEAMKITADHILELGVIDGIIPEPKGGAHRDLATQAEHIKSAIWEQLQQLLSMTEGELLEDRYRKFRDIGRFTFTQEGNSNHA</sequence>
<dbReference type="OrthoDB" id="9808023at2"/>
<evidence type="ECO:0000313" key="13">
    <source>
        <dbReference type="EMBL" id="OAS21269.1"/>
    </source>
</evidence>
<comment type="function">
    <text evidence="10">Component of the acetyl coenzyme A carboxylase (ACC) complex. First, biotin carboxylase catalyzes the carboxylation of biotin on its carrier protein (BCCP) and then the CO(2) group is transferred by the carboxyltransferase to acetyl-CoA to form malonyl-CoA.</text>
</comment>
<protein>
    <recommendedName>
        <fullName evidence="10">Acetyl-coenzyme A carboxylase carboxyl transferase subunit alpha</fullName>
        <shortName evidence="10">ACCase subunit alpha</shortName>
        <shortName evidence="10">Acetyl-CoA carboxylase carboxyltransferase subunit alpha</shortName>
        <ecNumber evidence="10">2.1.3.15</ecNumber>
    </recommendedName>
</protein>
<dbReference type="GO" id="GO:0009317">
    <property type="term" value="C:acetyl-CoA carboxylase complex"/>
    <property type="evidence" value="ECO:0007669"/>
    <property type="project" value="InterPro"/>
</dbReference>
<feature type="coiled-coil region" evidence="11">
    <location>
        <begin position="29"/>
        <end position="56"/>
    </location>
</feature>
<evidence type="ECO:0000313" key="14">
    <source>
        <dbReference type="Proteomes" id="UP000078454"/>
    </source>
</evidence>
<evidence type="ECO:0000256" key="11">
    <source>
        <dbReference type="SAM" id="Coils"/>
    </source>
</evidence>
<dbReference type="EMBL" id="LYPB01000049">
    <property type="protein sequence ID" value="OAS21269.1"/>
    <property type="molecule type" value="Genomic_DNA"/>
</dbReference>
<keyword evidence="2 10" id="KW-0444">Lipid biosynthesis</keyword>
<keyword evidence="7 10" id="KW-0443">Lipid metabolism</keyword>
<dbReference type="EC" id="2.1.3.15" evidence="10"/>
<keyword evidence="6 10" id="KW-0067">ATP-binding</keyword>
<proteinExistence type="inferred from homology"/>
<dbReference type="PRINTS" id="PR01069">
    <property type="entry name" value="ACCCTRFRASEA"/>
</dbReference>
<dbReference type="NCBIfam" id="TIGR00513">
    <property type="entry name" value="accA"/>
    <property type="match status" value="1"/>
</dbReference>
<feature type="domain" description="CoA carboxyltransferase C-terminal" evidence="12">
    <location>
        <begin position="38"/>
        <end position="292"/>
    </location>
</feature>
<comment type="catalytic activity">
    <reaction evidence="9 10">
        <text>N(6)-carboxybiotinyl-L-lysyl-[protein] + acetyl-CoA = N(6)-biotinyl-L-lysyl-[protein] + malonyl-CoA</text>
        <dbReference type="Rhea" id="RHEA:54728"/>
        <dbReference type="Rhea" id="RHEA-COMP:10505"/>
        <dbReference type="Rhea" id="RHEA-COMP:10506"/>
        <dbReference type="ChEBI" id="CHEBI:57288"/>
        <dbReference type="ChEBI" id="CHEBI:57384"/>
        <dbReference type="ChEBI" id="CHEBI:83144"/>
        <dbReference type="ChEBI" id="CHEBI:83145"/>
        <dbReference type="EC" id="2.1.3.15"/>
    </reaction>
</comment>
<dbReference type="Gene3D" id="3.90.226.10">
    <property type="entry name" value="2-enoyl-CoA Hydratase, Chain A, domain 1"/>
    <property type="match status" value="1"/>
</dbReference>
<evidence type="ECO:0000256" key="1">
    <source>
        <dbReference type="ARBA" id="ARBA00004956"/>
    </source>
</evidence>
<evidence type="ECO:0000256" key="2">
    <source>
        <dbReference type="ARBA" id="ARBA00022516"/>
    </source>
</evidence>
<evidence type="ECO:0000256" key="5">
    <source>
        <dbReference type="ARBA" id="ARBA00022832"/>
    </source>
</evidence>
<dbReference type="InterPro" id="IPR001095">
    <property type="entry name" value="Acetyl_CoA_COase_a_su"/>
</dbReference>
<dbReference type="InterPro" id="IPR011763">
    <property type="entry name" value="COA_CT_C"/>
</dbReference>
<dbReference type="PANTHER" id="PTHR42853">
    <property type="entry name" value="ACETYL-COENZYME A CARBOXYLASE CARBOXYL TRANSFERASE SUBUNIT ALPHA"/>
    <property type="match status" value="1"/>
</dbReference>
<dbReference type="UniPathway" id="UPA00655">
    <property type="reaction ID" value="UER00711"/>
</dbReference>
<gene>
    <name evidence="10" type="primary">accA</name>
    <name evidence="13" type="ORF">A8708_30805</name>
</gene>
<dbReference type="GO" id="GO:0006633">
    <property type="term" value="P:fatty acid biosynthetic process"/>
    <property type="evidence" value="ECO:0007669"/>
    <property type="project" value="UniProtKB-KW"/>
</dbReference>
<comment type="caution">
    <text evidence="13">The sequence shown here is derived from an EMBL/GenBank/DDBJ whole genome shotgun (WGS) entry which is preliminary data.</text>
</comment>
<evidence type="ECO:0000256" key="3">
    <source>
        <dbReference type="ARBA" id="ARBA00022679"/>
    </source>
</evidence>
<evidence type="ECO:0000256" key="4">
    <source>
        <dbReference type="ARBA" id="ARBA00022741"/>
    </source>
</evidence>
<keyword evidence="8 10" id="KW-0275">Fatty acid biosynthesis</keyword>
<dbReference type="PROSITE" id="PS50989">
    <property type="entry name" value="COA_CT_CTER"/>
    <property type="match status" value="1"/>
</dbReference>
<evidence type="ECO:0000256" key="10">
    <source>
        <dbReference type="HAMAP-Rule" id="MF_00823"/>
    </source>
</evidence>
<keyword evidence="5 10" id="KW-0276">Fatty acid metabolism</keyword>
<keyword evidence="4 10" id="KW-0547">Nucleotide-binding</keyword>
<dbReference type="NCBIfam" id="NF041504">
    <property type="entry name" value="AccA_sub"/>
    <property type="match status" value="1"/>
</dbReference>
<evidence type="ECO:0000256" key="7">
    <source>
        <dbReference type="ARBA" id="ARBA00023098"/>
    </source>
</evidence>
<keyword evidence="10" id="KW-0963">Cytoplasm</keyword>
<dbReference type="GO" id="GO:0003989">
    <property type="term" value="F:acetyl-CoA carboxylase activity"/>
    <property type="evidence" value="ECO:0007669"/>
    <property type="project" value="InterPro"/>
</dbReference>
<name>A0A198AID6_9BACL</name>
<keyword evidence="3 10" id="KW-0808">Transferase</keyword>
<dbReference type="InterPro" id="IPR029045">
    <property type="entry name" value="ClpP/crotonase-like_dom_sf"/>
</dbReference>
<dbReference type="SUPFAM" id="SSF52096">
    <property type="entry name" value="ClpP/crotonase"/>
    <property type="match status" value="1"/>
</dbReference>
<dbReference type="NCBIfam" id="NF004344">
    <property type="entry name" value="PRK05724.1"/>
    <property type="match status" value="1"/>
</dbReference>
<dbReference type="GO" id="GO:2001295">
    <property type="term" value="P:malonyl-CoA biosynthetic process"/>
    <property type="evidence" value="ECO:0007669"/>
    <property type="project" value="UniProtKB-UniRule"/>
</dbReference>
<dbReference type="PANTHER" id="PTHR42853:SF3">
    <property type="entry name" value="ACETYL-COENZYME A CARBOXYLASE CARBOXYL TRANSFERASE SUBUNIT ALPHA, CHLOROPLASTIC"/>
    <property type="match status" value="1"/>
</dbReference>
<comment type="subcellular location">
    <subcellularLocation>
        <location evidence="10">Cytoplasm</location>
    </subcellularLocation>
</comment>
<comment type="pathway">
    <text evidence="1 10">Lipid metabolism; malonyl-CoA biosynthesis; malonyl-CoA from acetyl-CoA: step 1/1.</text>
</comment>
<reference evidence="13 14" key="1">
    <citation type="submission" date="2016-05" db="EMBL/GenBank/DDBJ databases">
        <title>Paenibacillus sp. 1ZS3-15 nov., isolated from the rhizosphere soil.</title>
        <authorList>
            <person name="Zhang X.X."/>
            <person name="Zhang J."/>
        </authorList>
    </citation>
    <scope>NUCLEOTIDE SEQUENCE [LARGE SCALE GENOMIC DNA]</scope>
    <source>
        <strain evidence="13 14">1ZS3-15</strain>
    </source>
</reference>
<evidence type="ECO:0000256" key="8">
    <source>
        <dbReference type="ARBA" id="ARBA00023160"/>
    </source>
</evidence>
<organism evidence="13 14">
    <name type="scientific">Paenibacillus oryzisoli</name>
    <dbReference type="NCBI Taxonomy" id="1850517"/>
    <lineage>
        <taxon>Bacteria</taxon>
        <taxon>Bacillati</taxon>
        <taxon>Bacillota</taxon>
        <taxon>Bacilli</taxon>
        <taxon>Bacillales</taxon>
        <taxon>Paenibacillaceae</taxon>
        <taxon>Paenibacillus</taxon>
    </lineage>
</organism>
<evidence type="ECO:0000256" key="9">
    <source>
        <dbReference type="ARBA" id="ARBA00049152"/>
    </source>
</evidence>